<dbReference type="InterPro" id="IPR016185">
    <property type="entry name" value="PreATP-grasp_dom_sf"/>
</dbReference>
<sequence>MKRIFLPERPDWKQQAEALGFGFHSMYGAPYWDESRAYAFTLREIEDNLEDPSEALWKMCLELVGHVVADPALMSRMSIPEAYHDWITESWRRGDPSLYGRFDFHYDGTGPAKMLEFNADTPTALYETGFFQWLWLEQQIQAGVLPADADQFNAVQDQLIARFQALFSPGCDLHFACVKGNDEERATVQYLQDCAQQADLHPHFVAVEDIGVDGKGQFADTNNVLIQSLFKLYPWEDMLRERFAVHLPTAEMQFLEPPWKAILSNKACLPLLWDMFPGHPNLLPSWFEEDAPTVALEAPHVVKPFFSREGANISLRGISDGDVTTGGHYGAEGRIVQAYTPAATFEDDHAMIGSWIVGDVACGICIREDKALITQDLSRFVPHFIAE</sequence>
<feature type="domain" description="Glutathionylspermidine synthase pre-ATP-grasp-like" evidence="6">
    <location>
        <begin position="12"/>
        <end position="385"/>
    </location>
</feature>
<evidence type="ECO:0000313" key="7">
    <source>
        <dbReference type="EMBL" id="SCZ56993.1"/>
    </source>
</evidence>
<evidence type="ECO:0000313" key="8">
    <source>
        <dbReference type="Proteomes" id="UP000198767"/>
    </source>
</evidence>
<dbReference type="GO" id="GO:0046872">
    <property type="term" value="F:metal ion binding"/>
    <property type="evidence" value="ECO:0007669"/>
    <property type="project" value="UniProtKB-KW"/>
</dbReference>
<dbReference type="AlphaFoldDB" id="A0A1G5Q572"/>
<protein>
    <submittedName>
        <fullName evidence="7">Glutathionylspermidine synthase</fullName>
    </submittedName>
</protein>
<evidence type="ECO:0000259" key="6">
    <source>
        <dbReference type="Pfam" id="PF03738"/>
    </source>
</evidence>
<proteinExistence type="predicted"/>
<evidence type="ECO:0000256" key="3">
    <source>
        <dbReference type="ARBA" id="ARBA00022741"/>
    </source>
</evidence>
<evidence type="ECO:0000256" key="2">
    <source>
        <dbReference type="ARBA" id="ARBA00022723"/>
    </source>
</evidence>
<dbReference type="SUPFAM" id="SSF56059">
    <property type="entry name" value="Glutathione synthetase ATP-binding domain-like"/>
    <property type="match status" value="1"/>
</dbReference>
<organism evidence="7 8">
    <name type="scientific">Epibacterium ulvae</name>
    <dbReference type="NCBI Taxonomy" id="1156985"/>
    <lineage>
        <taxon>Bacteria</taxon>
        <taxon>Pseudomonadati</taxon>
        <taxon>Pseudomonadota</taxon>
        <taxon>Alphaproteobacteria</taxon>
        <taxon>Rhodobacterales</taxon>
        <taxon>Roseobacteraceae</taxon>
        <taxon>Epibacterium</taxon>
    </lineage>
</organism>
<dbReference type="Pfam" id="PF03738">
    <property type="entry name" value="GSP_synth"/>
    <property type="match status" value="1"/>
</dbReference>
<dbReference type="OrthoDB" id="9765517at2"/>
<dbReference type="GO" id="GO:0005524">
    <property type="term" value="F:ATP binding"/>
    <property type="evidence" value="ECO:0007669"/>
    <property type="project" value="UniProtKB-KW"/>
</dbReference>
<keyword evidence="3" id="KW-0547">Nucleotide-binding</keyword>
<dbReference type="RefSeq" id="WP_090216981.1">
    <property type="nucleotide sequence ID" value="NZ_CANMPF010000014.1"/>
</dbReference>
<name>A0A1G5Q572_9RHOB</name>
<keyword evidence="4" id="KW-0067">ATP-binding</keyword>
<accession>A0A1G5Q572</accession>
<gene>
    <name evidence="7" type="ORF">SAMN04488118_10311</name>
</gene>
<reference evidence="7 8" key="1">
    <citation type="submission" date="2016-10" db="EMBL/GenBank/DDBJ databases">
        <authorList>
            <person name="de Groot N.N."/>
        </authorList>
    </citation>
    <scope>NUCLEOTIDE SEQUENCE [LARGE SCALE GENOMIC DNA]</scope>
    <source>
        <strain evidence="7 8">U95</strain>
    </source>
</reference>
<evidence type="ECO:0000256" key="5">
    <source>
        <dbReference type="ARBA" id="ARBA00022842"/>
    </source>
</evidence>
<keyword evidence="1" id="KW-0436">Ligase</keyword>
<keyword evidence="8" id="KW-1185">Reference proteome</keyword>
<dbReference type="GO" id="GO:0016874">
    <property type="term" value="F:ligase activity"/>
    <property type="evidence" value="ECO:0007669"/>
    <property type="project" value="UniProtKB-KW"/>
</dbReference>
<dbReference type="EMBL" id="FMWG01000003">
    <property type="protein sequence ID" value="SCZ56993.1"/>
    <property type="molecule type" value="Genomic_DNA"/>
</dbReference>
<keyword evidence="2" id="KW-0479">Metal-binding</keyword>
<evidence type="ECO:0000256" key="4">
    <source>
        <dbReference type="ARBA" id="ARBA00022840"/>
    </source>
</evidence>
<dbReference type="InterPro" id="IPR005494">
    <property type="entry name" value="GSPS_pre-ATP-grasp-like_dom"/>
</dbReference>
<dbReference type="Gene3D" id="3.30.1490.330">
    <property type="match status" value="1"/>
</dbReference>
<dbReference type="SUPFAM" id="SSF52440">
    <property type="entry name" value="PreATP-grasp domain"/>
    <property type="match status" value="1"/>
</dbReference>
<dbReference type="Proteomes" id="UP000198767">
    <property type="component" value="Unassembled WGS sequence"/>
</dbReference>
<keyword evidence="5" id="KW-0460">Magnesium</keyword>
<evidence type="ECO:0000256" key="1">
    <source>
        <dbReference type="ARBA" id="ARBA00022598"/>
    </source>
</evidence>
<dbReference type="STRING" id="1156985.SAMN04488118_10311"/>